<gene>
    <name evidence="2" type="ORF">BCL65_1012</name>
</gene>
<organism evidence="2 3">
    <name type="scientific">Isoptericola halotolerans</name>
    <dbReference type="NCBI Taxonomy" id="300560"/>
    <lineage>
        <taxon>Bacteria</taxon>
        <taxon>Bacillati</taxon>
        <taxon>Actinomycetota</taxon>
        <taxon>Actinomycetes</taxon>
        <taxon>Micrococcales</taxon>
        <taxon>Promicromonosporaceae</taxon>
        <taxon>Isoptericola</taxon>
    </lineage>
</organism>
<dbReference type="Gene3D" id="2.60.40.10">
    <property type="entry name" value="Immunoglobulins"/>
    <property type="match status" value="2"/>
</dbReference>
<reference evidence="2 3" key="1">
    <citation type="submission" date="2018-03" db="EMBL/GenBank/DDBJ databases">
        <title>Comparative analysis of microorganisms from saline springs in Andes Mountain Range, Colombia.</title>
        <authorList>
            <person name="Rubin E."/>
        </authorList>
    </citation>
    <scope>NUCLEOTIDE SEQUENCE [LARGE SCALE GENOMIC DNA]</scope>
    <source>
        <strain evidence="2 3">CG 23</strain>
    </source>
</reference>
<keyword evidence="3" id="KW-1185">Reference proteome</keyword>
<dbReference type="Proteomes" id="UP000239895">
    <property type="component" value="Unassembled WGS sequence"/>
</dbReference>
<evidence type="ECO:0000313" key="3">
    <source>
        <dbReference type="Proteomes" id="UP000239895"/>
    </source>
</evidence>
<accession>A0ABX5EKM8</accession>
<protein>
    <submittedName>
        <fullName evidence="2">Ig-like domain-containing protein</fullName>
    </submittedName>
</protein>
<feature type="domain" description="Bacterial Ig-like" evidence="1">
    <location>
        <begin position="375"/>
        <end position="441"/>
    </location>
</feature>
<name>A0ABX5EKM8_9MICO</name>
<dbReference type="EMBL" id="PVTX01000001">
    <property type="protein sequence ID" value="PRZ09864.1"/>
    <property type="molecule type" value="Genomic_DNA"/>
</dbReference>
<dbReference type="InterPro" id="IPR013783">
    <property type="entry name" value="Ig-like_fold"/>
</dbReference>
<proteinExistence type="predicted"/>
<sequence length="540" mass="59254">MTSSAAVRTMPLPDHRHAVMRLLAAVLAFTLAGVVAVVPGARAATADDLIATTVSVSQYETWWPAGARHLDVRVTTPDGELVHDGGLLAEVNGIDYSGSSTWASGRLPIHAEFPAAGTYPVTVRYFPAAGYAGSEWTGTVEVSEGTVATTTTVVDAPEQLHYGDRGAVDVQVDVRGEHLPSGVVELWSLDTGEFVDQERVGAGGRVRLHLREVLPGNESFEVVFVPYGGLQRSRAELTVPILKAERDLDAWVVGGSVDPHDTWWKVAVDVPDVDRVAGTLALYAGDRRLARIRPDEEHNRTEVFVIESDVLPPGNHRLHVRLTGSPTVEDTSADVVLRVAKVESDMWAREKRQMRWGVDHRLLVRTGAETSWSGNDGHFATGTVTVYRGRTKVGSEKIRREGETTVRIDGHRLRVGRTTLRVVYSGDSRYASSTSYETVRVRKAKTKVRAKVVDKTVNDPQRAKVKVRVKSPSDVDPTGKIKIKADGKTVKKVRLKKRHDGSRTVKLPGLSDGHHTIKVVYTGSSKTKRAVKNNLYVWFR</sequence>
<evidence type="ECO:0000259" key="1">
    <source>
        <dbReference type="Pfam" id="PF16640"/>
    </source>
</evidence>
<evidence type="ECO:0000313" key="2">
    <source>
        <dbReference type="EMBL" id="PRZ09864.1"/>
    </source>
</evidence>
<dbReference type="InterPro" id="IPR032109">
    <property type="entry name" value="Big_3_5"/>
</dbReference>
<dbReference type="Pfam" id="PF16640">
    <property type="entry name" value="Big_3_5"/>
    <property type="match status" value="1"/>
</dbReference>
<comment type="caution">
    <text evidence="2">The sequence shown here is derived from an EMBL/GenBank/DDBJ whole genome shotgun (WGS) entry which is preliminary data.</text>
</comment>
<dbReference type="RefSeq" id="WP_125206574.1">
    <property type="nucleotide sequence ID" value="NZ_PVTX01000001.1"/>
</dbReference>